<gene>
    <name evidence="6" type="ORF">DL346_17105</name>
</gene>
<dbReference type="InterPro" id="IPR011013">
    <property type="entry name" value="Gal_mutarotase_sf_dom"/>
</dbReference>
<dbReference type="Gene3D" id="2.60.40.2210">
    <property type="match status" value="1"/>
</dbReference>
<dbReference type="InterPro" id="IPR027291">
    <property type="entry name" value="Glyco_hydro_38_N_sf"/>
</dbReference>
<dbReference type="PANTHER" id="PTHR46017:SF2">
    <property type="entry name" value="MANNOSYLGLYCERATE HYDROLASE"/>
    <property type="match status" value="1"/>
</dbReference>
<dbReference type="Pfam" id="PF01074">
    <property type="entry name" value="Glyco_hydro_38N"/>
    <property type="match status" value="1"/>
</dbReference>
<dbReference type="RefSeq" id="WP_112883369.1">
    <property type="nucleotide sequence ID" value="NZ_QLUW01000003.1"/>
</dbReference>
<sequence length="917" mass="100869">MSTPKAVIHVISHTHWDREWYMPYEAHHAKLIQTMDGLLDIMDNDPEFRSFYLDGQTIVLEDYLQVYPEKREKLIGLVQEGKLSAGPWYILQDEFLTSSESNIRNMQIGHRDAKVYGPVSKLGYFPDSFGNMGQAAQILQQAGITTAVFGRGVKATGFNNSVADATDLESPFSELYWESPDGSRVLGILFANWYNNGMEIPEDPAAARKFWDKAIANASRYASTPHLLLMNGCDHQPAQANLSAALRTARELYPDYEFIHSNYDDYVQAVQASLPERLSTIRGELRGQRTDGWFTLVNTASSRIYIKQLNQENQTMLEKIAEPLAAFAHAQGRPYPHGLLNYAWKTLMQNHPHDSICGCSVDEVYHEMKTRFEKSKGVAAAVIADSLAHLSTQINTSGFAAISTDSVPFVVYGTSGYSQSGVVTVELELGRRYFRPGEHPTETARQALEQTAAEGCLVNHLGEKLDFTSVDLGVRFGYDLPDDKFRQPYFARAVAVTFETGKLPAMGYSAYAWVPSASASASASASTQSASLIAQPNTMENAHLHVTIEGDGSLAVTDKSSGQTYTGLGVYENVGDIGNEYIFKQPNGDTAITTKGVPARISVVEDTPYRATYEVTHTFDIPEQADERLQQEIETMVSFLDRQAQRSSKLVPITIVTRVSLNRSEQGVRVRAVFDNPAKDHRLRVLFPSDITAASHYADSIFEVAERATVPTAEWVNPSNCQHQSAFVDVHEAGRGLTIANKGLNEYEVMRDGRGTIAVTILRSIGELGDWGVFLTPEAQCLGQNAAEWMILPHCGGDTRYAAYQQAYGFQVPLQVSQTDLHEGSLPAEQSLLPWNGNGSGLALSSLKVNEDRGDIIARWYNMSGEPAELNLISGTSSSLYESTVLEDEGVAIQVSDGSATLPVSGHKIISIGFSAK</sequence>
<dbReference type="SUPFAM" id="SSF88713">
    <property type="entry name" value="Glycoside hydrolase/deacetylase"/>
    <property type="match status" value="1"/>
</dbReference>
<dbReference type="GO" id="GO:0009313">
    <property type="term" value="P:oligosaccharide catabolic process"/>
    <property type="evidence" value="ECO:0007669"/>
    <property type="project" value="TreeGrafter"/>
</dbReference>
<keyword evidence="4" id="KW-0326">Glycosidase</keyword>
<dbReference type="SMART" id="SM00872">
    <property type="entry name" value="Alpha-mann_mid"/>
    <property type="match status" value="1"/>
</dbReference>
<dbReference type="GO" id="GO:0046872">
    <property type="term" value="F:metal ion binding"/>
    <property type="evidence" value="ECO:0007669"/>
    <property type="project" value="UniProtKB-KW"/>
</dbReference>
<dbReference type="InterPro" id="IPR041147">
    <property type="entry name" value="GH38_C"/>
</dbReference>
<dbReference type="GO" id="GO:0004559">
    <property type="term" value="F:alpha-mannosidase activity"/>
    <property type="evidence" value="ECO:0007669"/>
    <property type="project" value="InterPro"/>
</dbReference>
<comment type="similarity">
    <text evidence="1">Belongs to the glycosyl hydrolase 38 family.</text>
</comment>
<comment type="caution">
    <text evidence="6">The sequence shown here is derived from an EMBL/GenBank/DDBJ whole genome shotgun (WGS) entry which is preliminary data.</text>
</comment>
<dbReference type="PANTHER" id="PTHR46017">
    <property type="entry name" value="ALPHA-MANNOSIDASE 2C1"/>
    <property type="match status" value="1"/>
</dbReference>
<dbReference type="InterPro" id="IPR011682">
    <property type="entry name" value="Glyco_hydro_38_C"/>
</dbReference>
<keyword evidence="2" id="KW-0479">Metal-binding</keyword>
<dbReference type="CDD" id="cd10814">
    <property type="entry name" value="GH38N_AMII_SpGH38_like"/>
    <property type="match status" value="1"/>
</dbReference>
<dbReference type="OrthoDB" id="9764050at2"/>
<evidence type="ECO:0000256" key="1">
    <source>
        <dbReference type="ARBA" id="ARBA00009792"/>
    </source>
</evidence>
<dbReference type="InterPro" id="IPR000602">
    <property type="entry name" value="Glyco_hydro_38_N"/>
</dbReference>
<dbReference type="AlphaFoldDB" id="A0A328U2H8"/>
<dbReference type="Gene3D" id="3.20.110.10">
    <property type="entry name" value="Glycoside hydrolase 38, N terminal domain"/>
    <property type="match status" value="1"/>
</dbReference>
<proteinExistence type="inferred from homology"/>
<organism evidence="6 7">
    <name type="scientific">Paenibacillus montanisoli</name>
    <dbReference type="NCBI Taxonomy" id="2081970"/>
    <lineage>
        <taxon>Bacteria</taxon>
        <taxon>Bacillati</taxon>
        <taxon>Bacillota</taxon>
        <taxon>Bacilli</taxon>
        <taxon>Bacillales</taxon>
        <taxon>Paenibacillaceae</taxon>
        <taxon>Paenibacillus</taxon>
    </lineage>
</organism>
<dbReference type="EMBL" id="QLUW01000003">
    <property type="protein sequence ID" value="RAP75105.1"/>
    <property type="molecule type" value="Genomic_DNA"/>
</dbReference>
<dbReference type="Pfam" id="PF09261">
    <property type="entry name" value="Alpha-mann_mid"/>
    <property type="match status" value="1"/>
</dbReference>
<dbReference type="Pfam" id="PF07748">
    <property type="entry name" value="Glyco_hydro_38C"/>
    <property type="match status" value="1"/>
</dbReference>
<dbReference type="SUPFAM" id="SSF88688">
    <property type="entry name" value="Families 57/38 glycoside transferase middle domain"/>
    <property type="match status" value="1"/>
</dbReference>
<evidence type="ECO:0000313" key="6">
    <source>
        <dbReference type="EMBL" id="RAP75105.1"/>
    </source>
</evidence>
<feature type="domain" description="Glycoside hydrolase family 38 central" evidence="5">
    <location>
        <begin position="299"/>
        <end position="372"/>
    </location>
</feature>
<dbReference type="InterPro" id="IPR041509">
    <property type="entry name" value="GH38_beta-1"/>
</dbReference>
<dbReference type="SUPFAM" id="SSF74650">
    <property type="entry name" value="Galactose mutarotase-like"/>
    <property type="match status" value="1"/>
</dbReference>
<evidence type="ECO:0000256" key="4">
    <source>
        <dbReference type="ARBA" id="ARBA00023295"/>
    </source>
</evidence>
<keyword evidence="7" id="KW-1185">Reference proteome</keyword>
<evidence type="ECO:0000256" key="3">
    <source>
        <dbReference type="ARBA" id="ARBA00022801"/>
    </source>
</evidence>
<keyword evidence="3" id="KW-0378">Hydrolase</keyword>
<dbReference type="GO" id="GO:0006013">
    <property type="term" value="P:mannose metabolic process"/>
    <property type="evidence" value="ECO:0007669"/>
    <property type="project" value="InterPro"/>
</dbReference>
<dbReference type="Gene3D" id="1.20.1270.50">
    <property type="entry name" value="Glycoside hydrolase family 38, central domain"/>
    <property type="match status" value="1"/>
</dbReference>
<evidence type="ECO:0000256" key="2">
    <source>
        <dbReference type="ARBA" id="ARBA00022723"/>
    </source>
</evidence>
<accession>A0A328U2H8</accession>
<dbReference type="Pfam" id="PF17677">
    <property type="entry name" value="Glyco_hydro38C2"/>
    <property type="match status" value="1"/>
</dbReference>
<dbReference type="InterPro" id="IPR037094">
    <property type="entry name" value="Glyco_hydro_38_cen_sf"/>
</dbReference>
<dbReference type="Gene3D" id="2.70.98.30">
    <property type="entry name" value="Golgi alpha-mannosidase II, domain 4"/>
    <property type="match status" value="1"/>
</dbReference>
<dbReference type="InterPro" id="IPR015341">
    <property type="entry name" value="Glyco_hydro_38_cen"/>
</dbReference>
<dbReference type="GO" id="GO:0030246">
    <property type="term" value="F:carbohydrate binding"/>
    <property type="evidence" value="ECO:0007669"/>
    <property type="project" value="InterPro"/>
</dbReference>
<dbReference type="Proteomes" id="UP000249260">
    <property type="component" value="Unassembled WGS sequence"/>
</dbReference>
<evidence type="ECO:0000259" key="5">
    <source>
        <dbReference type="SMART" id="SM00872"/>
    </source>
</evidence>
<dbReference type="InterPro" id="IPR028995">
    <property type="entry name" value="Glyco_hydro_57/38_cen_sf"/>
</dbReference>
<evidence type="ECO:0000313" key="7">
    <source>
        <dbReference type="Proteomes" id="UP000249260"/>
    </source>
</evidence>
<dbReference type="InterPro" id="IPR011330">
    <property type="entry name" value="Glyco_hydro/deAcase_b/a-brl"/>
</dbReference>
<reference evidence="6 7" key="1">
    <citation type="submission" date="2018-06" db="EMBL/GenBank/DDBJ databases">
        <title>Paenibacillus montanisoli sp. nov., isolated from mountain area soil.</title>
        <authorList>
            <person name="Wu M."/>
        </authorList>
    </citation>
    <scope>NUCLEOTIDE SEQUENCE [LARGE SCALE GENOMIC DNA]</scope>
    <source>
        <strain evidence="6 7">RA17</strain>
    </source>
</reference>
<name>A0A328U2H8_9BACL</name>
<protein>
    <submittedName>
        <fullName evidence="6">Alpha-mannosidase</fullName>
    </submittedName>
</protein>
<dbReference type="Pfam" id="PF18438">
    <property type="entry name" value="Glyco_hydro_38"/>
    <property type="match status" value="1"/>
</dbReference>